<dbReference type="Pfam" id="PF01490">
    <property type="entry name" value="Aa_trans"/>
    <property type="match status" value="1"/>
</dbReference>
<gene>
    <name evidence="7" type="ORF">SteCoe_14080</name>
</gene>
<feature type="transmembrane region" description="Helical" evidence="5">
    <location>
        <begin position="374"/>
        <end position="396"/>
    </location>
</feature>
<organism evidence="7 8">
    <name type="scientific">Stentor coeruleus</name>
    <dbReference type="NCBI Taxonomy" id="5963"/>
    <lineage>
        <taxon>Eukaryota</taxon>
        <taxon>Sar</taxon>
        <taxon>Alveolata</taxon>
        <taxon>Ciliophora</taxon>
        <taxon>Postciliodesmatophora</taxon>
        <taxon>Heterotrichea</taxon>
        <taxon>Heterotrichida</taxon>
        <taxon>Stentoridae</taxon>
        <taxon>Stentor</taxon>
    </lineage>
</organism>
<dbReference type="AlphaFoldDB" id="A0A1R2C6W6"/>
<dbReference type="EMBL" id="MPUH01000259">
    <property type="protein sequence ID" value="OMJ84758.1"/>
    <property type="molecule type" value="Genomic_DNA"/>
</dbReference>
<keyword evidence="2 5" id="KW-0812">Transmembrane</keyword>
<evidence type="ECO:0000259" key="6">
    <source>
        <dbReference type="Pfam" id="PF01490"/>
    </source>
</evidence>
<dbReference type="InterPro" id="IPR013057">
    <property type="entry name" value="AA_transpt_TM"/>
</dbReference>
<feature type="transmembrane region" description="Helical" evidence="5">
    <location>
        <begin position="306"/>
        <end position="327"/>
    </location>
</feature>
<protein>
    <recommendedName>
        <fullName evidence="6">Amino acid transporter transmembrane domain-containing protein</fullName>
    </recommendedName>
</protein>
<sequence length="435" mass="48219">MASERTFEPMLVREKDLSSMVMSPTSDLTWFRRTFKPMKQGSVRGSVFTLASTAMGAGYLATPNILLNAGVIFGLGIIIFCGILIYLSLMTVARCADKYKIFHYPSVARKMLGNGWAVLLEVAIILNGYGLIIALNIIVGSLIPNIMSSFGVKGHGDLERALAMTGLNLCVVTPLGIMRNLGALRFKALFNVTCLTFIMFVVIIEFPFFAEDNNFDTVKYAGMDMTFFSAFSLGLFAYLCHQNLTRIQNELENASILRMKKVTGRSVTIMCTLFCLISLFGYLSCLHNTPHLIILRKPPSNISNDAAMVICRIMITFTMSIAIPINLNPCRVSIQKLIFKVEGKASNLMHYGITLTIICTTLIFAIFFPNVEIVFHFLGGFCGGVMALIIPGLMYVKYSEKPLTYWKNAIVIVVSWGLAFVGFTSLIIDVYNEAK</sequence>
<feature type="transmembrane region" description="Helical" evidence="5">
    <location>
        <begin position="158"/>
        <end position="177"/>
    </location>
</feature>
<evidence type="ECO:0000256" key="4">
    <source>
        <dbReference type="ARBA" id="ARBA00023136"/>
    </source>
</evidence>
<feature type="domain" description="Amino acid transporter transmembrane" evidence="6">
    <location>
        <begin position="40"/>
        <end position="427"/>
    </location>
</feature>
<dbReference type="GO" id="GO:0015179">
    <property type="term" value="F:L-amino acid transmembrane transporter activity"/>
    <property type="evidence" value="ECO:0007669"/>
    <property type="project" value="TreeGrafter"/>
</dbReference>
<dbReference type="OrthoDB" id="438545at2759"/>
<keyword evidence="4 5" id="KW-0472">Membrane</keyword>
<dbReference type="PANTHER" id="PTHR22950:SF702">
    <property type="entry name" value="AMINO ACID TRANSPORTER PROTEIN"/>
    <property type="match status" value="1"/>
</dbReference>
<keyword evidence="3 5" id="KW-1133">Transmembrane helix</keyword>
<feature type="transmembrane region" description="Helical" evidence="5">
    <location>
        <begin position="408"/>
        <end position="428"/>
    </location>
</feature>
<feature type="transmembrane region" description="Helical" evidence="5">
    <location>
        <begin position="67"/>
        <end position="93"/>
    </location>
</feature>
<feature type="transmembrane region" description="Helical" evidence="5">
    <location>
        <begin position="114"/>
        <end position="138"/>
    </location>
</feature>
<accession>A0A1R2C6W6</accession>
<evidence type="ECO:0000313" key="7">
    <source>
        <dbReference type="EMBL" id="OMJ84758.1"/>
    </source>
</evidence>
<reference evidence="7 8" key="1">
    <citation type="submission" date="2016-11" db="EMBL/GenBank/DDBJ databases">
        <title>The macronuclear genome of Stentor coeruleus: a giant cell with tiny introns.</title>
        <authorList>
            <person name="Slabodnick M."/>
            <person name="Ruby J.G."/>
            <person name="Reiff S.B."/>
            <person name="Swart E.C."/>
            <person name="Gosai S."/>
            <person name="Prabakaran S."/>
            <person name="Witkowska E."/>
            <person name="Larue G.E."/>
            <person name="Fisher S."/>
            <person name="Freeman R.M."/>
            <person name="Gunawardena J."/>
            <person name="Chu W."/>
            <person name="Stover N.A."/>
            <person name="Gregory B.D."/>
            <person name="Nowacki M."/>
            <person name="Derisi J."/>
            <person name="Roy S.W."/>
            <person name="Marshall W.F."/>
            <person name="Sood P."/>
        </authorList>
    </citation>
    <scope>NUCLEOTIDE SEQUENCE [LARGE SCALE GENOMIC DNA]</scope>
    <source>
        <strain evidence="7">WM001</strain>
    </source>
</reference>
<keyword evidence="8" id="KW-1185">Reference proteome</keyword>
<feature type="transmembrane region" description="Helical" evidence="5">
    <location>
        <begin position="189"/>
        <end position="209"/>
    </location>
</feature>
<comment type="caution">
    <text evidence="7">The sequence shown here is derived from an EMBL/GenBank/DDBJ whole genome shotgun (WGS) entry which is preliminary data.</text>
</comment>
<proteinExistence type="predicted"/>
<dbReference type="Proteomes" id="UP000187209">
    <property type="component" value="Unassembled WGS sequence"/>
</dbReference>
<comment type="subcellular location">
    <subcellularLocation>
        <location evidence="1">Membrane</location>
        <topology evidence="1">Multi-pass membrane protein</topology>
    </subcellularLocation>
</comment>
<dbReference type="GO" id="GO:0016020">
    <property type="term" value="C:membrane"/>
    <property type="evidence" value="ECO:0007669"/>
    <property type="project" value="UniProtKB-SubCell"/>
</dbReference>
<name>A0A1R2C6W6_9CILI</name>
<feature type="transmembrane region" description="Helical" evidence="5">
    <location>
        <begin position="348"/>
        <end position="368"/>
    </location>
</feature>
<feature type="transmembrane region" description="Helical" evidence="5">
    <location>
        <begin position="221"/>
        <end position="241"/>
    </location>
</feature>
<feature type="transmembrane region" description="Helical" evidence="5">
    <location>
        <begin position="41"/>
        <end position="61"/>
    </location>
</feature>
<evidence type="ECO:0000313" key="8">
    <source>
        <dbReference type="Proteomes" id="UP000187209"/>
    </source>
</evidence>
<dbReference type="PANTHER" id="PTHR22950">
    <property type="entry name" value="AMINO ACID TRANSPORTER"/>
    <property type="match status" value="1"/>
</dbReference>
<feature type="transmembrane region" description="Helical" evidence="5">
    <location>
        <begin position="262"/>
        <end position="283"/>
    </location>
</feature>
<evidence type="ECO:0000256" key="3">
    <source>
        <dbReference type="ARBA" id="ARBA00022989"/>
    </source>
</evidence>
<evidence type="ECO:0000256" key="1">
    <source>
        <dbReference type="ARBA" id="ARBA00004141"/>
    </source>
</evidence>
<evidence type="ECO:0000256" key="5">
    <source>
        <dbReference type="SAM" id="Phobius"/>
    </source>
</evidence>
<evidence type="ECO:0000256" key="2">
    <source>
        <dbReference type="ARBA" id="ARBA00022692"/>
    </source>
</evidence>